<evidence type="ECO:0000259" key="1">
    <source>
        <dbReference type="Pfam" id="PF22807"/>
    </source>
</evidence>
<dbReference type="InterPro" id="IPR054539">
    <property type="entry name" value="Beta-prop_PDH"/>
</dbReference>
<dbReference type="AlphaFoldDB" id="A0A7Y2E8V0"/>
<gene>
    <name evidence="2" type="ORF">HKN21_06805</name>
</gene>
<dbReference type="Gene3D" id="2.120.10.30">
    <property type="entry name" value="TolB, C-terminal domain"/>
    <property type="match status" value="1"/>
</dbReference>
<dbReference type="Pfam" id="PF22807">
    <property type="entry name" value="TrAA12"/>
    <property type="match status" value="1"/>
</dbReference>
<dbReference type="InterPro" id="IPR011041">
    <property type="entry name" value="Quinoprot_gluc/sorb_DH_b-prop"/>
</dbReference>
<accession>A0A7Y2E8V0</accession>
<sequence>MVGLLLLAPMACSNGSSRATGSLDEISLPDGFRIEVYAEGIPGARSMAIGPGGTLFVGTRGQGKVYALLDTDQDLRIDEVREFASDLFVPNGVAFRGADLYVAEINRVLKYANAESHLEKAPTPEVINDTFPRDKHHGWKFIRFGPDDKLYVPVGAPCNVCVKKDERFSSILRMNPDGTNLEVFAHGVRNTVGFDWHPETQELWFTDNGRDWLGDDAPPDELNHAPVMGLHFGFPYCHGDGIQDPDVGQGKNCADYRKPAKSLQAHAAALGMRFYTGDQFPSDYRNQIFIPEHGSWNRSSKVGYRVALVRKHADGSLSYEPFATGWLRDEEVWGRPVDIEFLRDGSMLVSDDFGGKIYRIWYES</sequence>
<proteinExistence type="predicted"/>
<protein>
    <submittedName>
        <fullName evidence="2">Sorbosone dehydrogenase family protein</fullName>
    </submittedName>
</protein>
<organism evidence="2 3">
    <name type="scientific">Eiseniibacteriota bacterium</name>
    <dbReference type="NCBI Taxonomy" id="2212470"/>
    <lineage>
        <taxon>Bacteria</taxon>
        <taxon>Candidatus Eiseniibacteriota</taxon>
    </lineage>
</organism>
<name>A0A7Y2E8V0_UNCEI</name>
<dbReference type="EMBL" id="JABDJR010000262">
    <property type="protein sequence ID" value="NNF06452.1"/>
    <property type="molecule type" value="Genomic_DNA"/>
</dbReference>
<dbReference type="PANTHER" id="PTHR33546:SF1">
    <property type="entry name" value="LARGE, MULTIFUNCTIONAL SECRETED PROTEIN"/>
    <property type="match status" value="1"/>
</dbReference>
<evidence type="ECO:0000313" key="2">
    <source>
        <dbReference type="EMBL" id="NNF06452.1"/>
    </source>
</evidence>
<evidence type="ECO:0000313" key="3">
    <source>
        <dbReference type="Proteomes" id="UP000547674"/>
    </source>
</evidence>
<feature type="domain" description="Pyrroloquinoline quinone-dependent pyranose dehydrogenase beta-propeller" evidence="1">
    <location>
        <begin position="27"/>
        <end position="358"/>
    </location>
</feature>
<reference evidence="2 3" key="1">
    <citation type="submission" date="2020-03" db="EMBL/GenBank/DDBJ databases">
        <title>Metabolic flexibility allows generalist bacteria to become dominant in a frequently disturbed ecosystem.</title>
        <authorList>
            <person name="Chen Y.-J."/>
            <person name="Leung P.M."/>
            <person name="Bay S.K."/>
            <person name="Hugenholtz P."/>
            <person name="Kessler A.J."/>
            <person name="Shelley G."/>
            <person name="Waite D.W."/>
            <person name="Cook P.L."/>
            <person name="Greening C."/>
        </authorList>
    </citation>
    <scope>NUCLEOTIDE SEQUENCE [LARGE SCALE GENOMIC DNA]</scope>
    <source>
        <strain evidence="2">SS_bin_28</strain>
    </source>
</reference>
<dbReference type="SUPFAM" id="SSF50952">
    <property type="entry name" value="Soluble quinoprotein glucose dehydrogenase"/>
    <property type="match status" value="1"/>
</dbReference>
<dbReference type="PANTHER" id="PTHR33546">
    <property type="entry name" value="LARGE, MULTIFUNCTIONAL SECRETED PROTEIN-RELATED"/>
    <property type="match status" value="1"/>
</dbReference>
<dbReference type="InterPro" id="IPR011042">
    <property type="entry name" value="6-blade_b-propeller_TolB-like"/>
</dbReference>
<dbReference type="Proteomes" id="UP000547674">
    <property type="component" value="Unassembled WGS sequence"/>
</dbReference>
<comment type="caution">
    <text evidence="2">The sequence shown here is derived from an EMBL/GenBank/DDBJ whole genome shotgun (WGS) entry which is preliminary data.</text>
</comment>